<feature type="transmembrane region" description="Helical" evidence="1">
    <location>
        <begin position="78"/>
        <end position="103"/>
    </location>
</feature>
<feature type="transmembrane region" description="Helical" evidence="1">
    <location>
        <begin position="146"/>
        <end position="164"/>
    </location>
</feature>
<evidence type="ECO:0000256" key="1">
    <source>
        <dbReference type="SAM" id="Phobius"/>
    </source>
</evidence>
<evidence type="ECO:0000313" key="2">
    <source>
        <dbReference type="EMBL" id="RIE01587.1"/>
    </source>
</evidence>
<name>A0A398CNY0_9BACL</name>
<evidence type="ECO:0000313" key="3">
    <source>
        <dbReference type="Proteomes" id="UP000266340"/>
    </source>
</evidence>
<keyword evidence="1" id="KW-0472">Membrane</keyword>
<dbReference type="EMBL" id="QXJM01000040">
    <property type="protein sequence ID" value="RIE01587.1"/>
    <property type="molecule type" value="Genomic_DNA"/>
</dbReference>
<gene>
    <name evidence="2" type="ORF">D3H35_24895</name>
</gene>
<comment type="caution">
    <text evidence="2">The sequence shown here is derived from an EMBL/GenBank/DDBJ whole genome shotgun (WGS) entry which is preliminary data.</text>
</comment>
<dbReference type="InterPro" id="IPR025699">
    <property type="entry name" value="ABC2_memb-like"/>
</dbReference>
<keyword evidence="3" id="KW-1185">Reference proteome</keyword>
<dbReference type="OrthoDB" id="2849101at2"/>
<reference evidence="2 3" key="1">
    <citation type="submission" date="2018-09" db="EMBL/GenBank/DDBJ databases">
        <title>Cohnella cavernae sp. nov., isolated from a karst cave.</title>
        <authorList>
            <person name="Zhu H."/>
        </authorList>
    </citation>
    <scope>NUCLEOTIDE SEQUENCE [LARGE SCALE GENOMIC DNA]</scope>
    <source>
        <strain evidence="2 3">K2E09-144</strain>
    </source>
</reference>
<feature type="transmembrane region" description="Helical" evidence="1">
    <location>
        <begin position="115"/>
        <end position="134"/>
    </location>
</feature>
<keyword evidence="1" id="KW-0812">Transmembrane</keyword>
<feature type="transmembrane region" description="Helical" evidence="1">
    <location>
        <begin position="12"/>
        <end position="30"/>
    </location>
</feature>
<evidence type="ECO:0008006" key="4">
    <source>
        <dbReference type="Google" id="ProtNLM"/>
    </source>
</evidence>
<accession>A0A398CNY0</accession>
<proteinExistence type="predicted"/>
<keyword evidence="1" id="KW-1133">Transmembrane helix</keyword>
<dbReference type="AlphaFoldDB" id="A0A398CNY0"/>
<protein>
    <recommendedName>
        <fullName evidence="4">ABC-2 transporter permease</fullName>
    </recommendedName>
</protein>
<dbReference type="Proteomes" id="UP000266340">
    <property type="component" value="Unassembled WGS sequence"/>
</dbReference>
<organism evidence="2 3">
    <name type="scientific">Cohnella faecalis</name>
    <dbReference type="NCBI Taxonomy" id="2315694"/>
    <lineage>
        <taxon>Bacteria</taxon>
        <taxon>Bacillati</taxon>
        <taxon>Bacillota</taxon>
        <taxon>Bacilli</taxon>
        <taxon>Bacillales</taxon>
        <taxon>Paenibacillaceae</taxon>
        <taxon>Cohnella</taxon>
    </lineage>
</organism>
<feature type="transmembrane region" description="Helical" evidence="1">
    <location>
        <begin position="184"/>
        <end position="205"/>
    </location>
</feature>
<sequence length="218" mass="24745">MYNLVMKDLKLGVNPFFFVLPLLTGALMLIPSWIYFLVPLYFCWLTVPNTFAGLKAQNDLLFTAMMPVTKRDMVKARVTVLVILELLHMAVAMIFGMLTIRLYPDMIYYFFAPHMGFWGLCFAMMAIFNLILLPMYYKTAYKYGKAAFASIAAAMLFAGMAQWLGIRSSYVADIFNGTGADNTALQASILIAGIVIFIVFTMIAYRMAFKRFLKVEIQ</sequence>
<dbReference type="RefSeq" id="WP_119151840.1">
    <property type="nucleotide sequence ID" value="NZ_JBHSOV010000032.1"/>
</dbReference>
<dbReference type="Pfam" id="PF13346">
    <property type="entry name" value="ABC2_membrane_5"/>
    <property type="match status" value="1"/>
</dbReference>